<dbReference type="PANTHER" id="PTHR43317">
    <property type="entry name" value="THERMOSPERMINE SYNTHASE ACAULIS5"/>
    <property type="match status" value="1"/>
</dbReference>
<evidence type="ECO:0000313" key="8">
    <source>
        <dbReference type="Proteomes" id="UP001367030"/>
    </source>
</evidence>
<dbReference type="Gene3D" id="3.40.50.150">
    <property type="entry name" value="Vaccinia Virus protein VP39"/>
    <property type="match status" value="1"/>
</dbReference>
<feature type="domain" description="PABS" evidence="6">
    <location>
        <begin position="456"/>
        <end position="704"/>
    </location>
</feature>
<comment type="similarity">
    <text evidence="1">Belongs to the spermidine/spermine synthase family.</text>
</comment>
<keyword evidence="5" id="KW-1133">Transmembrane helix</keyword>
<feature type="transmembrane region" description="Helical" evidence="5">
    <location>
        <begin position="38"/>
        <end position="60"/>
    </location>
</feature>
<organism evidence="7 8">
    <name type="scientific">Variovorax robiniae</name>
    <dbReference type="NCBI Taxonomy" id="1836199"/>
    <lineage>
        <taxon>Bacteria</taxon>
        <taxon>Pseudomonadati</taxon>
        <taxon>Pseudomonadota</taxon>
        <taxon>Betaproteobacteria</taxon>
        <taxon>Burkholderiales</taxon>
        <taxon>Comamonadaceae</taxon>
        <taxon>Variovorax</taxon>
    </lineage>
</organism>
<feature type="transmembrane region" description="Helical" evidence="5">
    <location>
        <begin position="72"/>
        <end position="91"/>
    </location>
</feature>
<dbReference type="Pfam" id="PF01564">
    <property type="entry name" value="Spermine_synth"/>
    <property type="match status" value="1"/>
</dbReference>
<feature type="transmembrane region" description="Helical" evidence="5">
    <location>
        <begin position="298"/>
        <end position="322"/>
    </location>
</feature>
<feature type="transmembrane region" description="Helical" evidence="5">
    <location>
        <begin position="439"/>
        <end position="458"/>
    </location>
</feature>
<keyword evidence="5" id="KW-0812">Transmembrane</keyword>
<feature type="transmembrane region" description="Helical" evidence="5">
    <location>
        <begin position="264"/>
        <end position="286"/>
    </location>
</feature>
<comment type="caution">
    <text evidence="7">The sequence shown here is derived from an EMBL/GenBank/DDBJ whole genome shotgun (WGS) entry which is preliminary data.</text>
</comment>
<sequence>MAPRLRWPAVLLFASGAAALVYQVLWIKQLALIVGVDVQAVSIGVGAFFAGLAVGGGVLGRLADRSTRPWHLYAVLEVAAAVLGVGVTWALGHSAESFVWLLARVGPLAWALPLVLVAVPATLLGGTLPVLMRALAPALERLAGAGARLYAANTFGAIVGTLLGAFVLIPWLGLRGSAWAAALLNLLAAAGAIWLAGRVPAAAVAANASPMAASHSRAETSAAEALRPAQVQWALVLYALAGALALGYEVVWSQAIVQFTSTRSFAFAIVLATYLLGLVLGSALVARWADRLRDPWSAFAWFIGGAGALALLEVSVLGPWLVQAQSVAESVARSLGAGDLIRMSVRFAVAGFSLVFLPTLLLGAAFPIALRLAADAQRVGTGVGRVLALNTLGGIVGTALAGFVLVPWLGLVYSLAVLAVGACAVALISVFAGHGVRPVARLGVAALAVAVFGAAWMAPPERLAQLLTEARGGRLDFYEESRGATVAVIEQRSGSNRFHRLYIQGVSNSGDAMTSRRYMRLQALLPLIVHGGEPRSALVIGLGTGITAGALLAWPGLNERVVVELLPAVVRAAPNFRGNYELTTDPRMDIRLRDGRRELLQSEQRYDLITLEPPPPSAAGVVNLYSTDFYRLAARRLQTGGLIAQWLPLPTQNNDDTRALVQSFLAVFPYATLWTTELHEMMLVGSMQPIVLNGARIAARFAQPSVHAALAEVGVTTPAALMATWVGDRAMLERYAGDSPQVTDDRPRIEYASWVRLNEFPGQLTQLLQARSEPPLQGADASVLRDIEHERSVLLRFYSAGLNAYRGDRAGWASDIRAVMREDPDNPYYRWFVGPTGR</sequence>
<evidence type="ECO:0000256" key="4">
    <source>
        <dbReference type="PROSITE-ProRule" id="PRU00354"/>
    </source>
</evidence>
<dbReference type="InterPro" id="IPR036259">
    <property type="entry name" value="MFS_trans_sf"/>
</dbReference>
<keyword evidence="3 4" id="KW-0620">Polyamine biosynthesis</keyword>
<feature type="transmembrane region" description="Helical" evidence="5">
    <location>
        <begin position="7"/>
        <end position="26"/>
    </location>
</feature>
<reference evidence="7 8" key="1">
    <citation type="submission" date="2024-03" db="EMBL/GenBank/DDBJ databases">
        <title>Novel species of the genus Variovorax.</title>
        <authorList>
            <person name="Liu Q."/>
            <person name="Xin Y.-H."/>
        </authorList>
    </citation>
    <scope>NUCLEOTIDE SEQUENCE [LARGE SCALE GENOMIC DNA]</scope>
    <source>
        <strain evidence="7 8">KACC 18901</strain>
    </source>
</reference>
<comment type="caution">
    <text evidence="4">Lacks conserved residue(s) required for the propagation of feature annotation.</text>
</comment>
<dbReference type="InterPro" id="IPR029063">
    <property type="entry name" value="SAM-dependent_MTases_sf"/>
</dbReference>
<dbReference type="SUPFAM" id="SSF53335">
    <property type="entry name" value="S-adenosyl-L-methionine-dependent methyltransferases"/>
    <property type="match status" value="1"/>
</dbReference>
<keyword evidence="2 4" id="KW-0808">Transferase</keyword>
<evidence type="ECO:0000256" key="5">
    <source>
        <dbReference type="SAM" id="Phobius"/>
    </source>
</evidence>
<feature type="transmembrane region" description="Helical" evidence="5">
    <location>
        <begin position="147"/>
        <end position="172"/>
    </location>
</feature>
<evidence type="ECO:0000256" key="2">
    <source>
        <dbReference type="ARBA" id="ARBA00022679"/>
    </source>
</evidence>
<dbReference type="PANTHER" id="PTHR43317:SF1">
    <property type="entry name" value="THERMOSPERMINE SYNTHASE ACAULIS5"/>
    <property type="match status" value="1"/>
</dbReference>
<dbReference type="NCBIfam" id="NF037959">
    <property type="entry name" value="MFS_SpdSyn"/>
    <property type="match status" value="1"/>
</dbReference>
<evidence type="ECO:0000256" key="1">
    <source>
        <dbReference type="ARBA" id="ARBA00007867"/>
    </source>
</evidence>
<dbReference type="PROSITE" id="PS51006">
    <property type="entry name" value="PABS_2"/>
    <property type="match status" value="1"/>
</dbReference>
<dbReference type="Proteomes" id="UP001367030">
    <property type="component" value="Unassembled WGS sequence"/>
</dbReference>
<protein>
    <submittedName>
        <fullName evidence="7">Fused MFS/spermidine synthase</fullName>
    </submittedName>
</protein>
<feature type="transmembrane region" description="Helical" evidence="5">
    <location>
        <begin position="178"/>
        <end position="197"/>
    </location>
</feature>
<feature type="transmembrane region" description="Helical" evidence="5">
    <location>
        <begin position="411"/>
        <end position="432"/>
    </location>
</feature>
<dbReference type="InterPro" id="IPR030374">
    <property type="entry name" value="PABS"/>
</dbReference>
<name>A0ABU8XJR7_9BURK</name>
<proteinExistence type="inferred from homology"/>
<accession>A0ABU8XJR7</accession>
<evidence type="ECO:0000256" key="3">
    <source>
        <dbReference type="ARBA" id="ARBA00023115"/>
    </source>
</evidence>
<keyword evidence="5" id="KW-0472">Membrane</keyword>
<feature type="transmembrane region" description="Helical" evidence="5">
    <location>
        <begin position="347"/>
        <end position="374"/>
    </location>
</feature>
<feature type="transmembrane region" description="Helical" evidence="5">
    <location>
        <begin position="111"/>
        <end position="135"/>
    </location>
</feature>
<feature type="transmembrane region" description="Helical" evidence="5">
    <location>
        <begin position="233"/>
        <end position="252"/>
    </location>
</feature>
<evidence type="ECO:0000259" key="6">
    <source>
        <dbReference type="PROSITE" id="PS51006"/>
    </source>
</evidence>
<keyword evidence="8" id="KW-1185">Reference proteome</keyword>
<dbReference type="EMBL" id="JBBKZS010000036">
    <property type="protein sequence ID" value="MEJ8859731.1"/>
    <property type="molecule type" value="Genomic_DNA"/>
</dbReference>
<feature type="transmembrane region" description="Helical" evidence="5">
    <location>
        <begin position="386"/>
        <end position="405"/>
    </location>
</feature>
<evidence type="ECO:0000313" key="7">
    <source>
        <dbReference type="EMBL" id="MEJ8859731.1"/>
    </source>
</evidence>
<gene>
    <name evidence="7" type="ORF">WKW79_34605</name>
</gene>
<dbReference type="Gene3D" id="1.20.1250.20">
    <property type="entry name" value="MFS general substrate transporter like domains"/>
    <property type="match status" value="1"/>
</dbReference>
<dbReference type="SUPFAM" id="SSF103473">
    <property type="entry name" value="MFS general substrate transporter"/>
    <property type="match status" value="1"/>
</dbReference>